<evidence type="ECO:0000313" key="7">
    <source>
        <dbReference type="Proteomes" id="UP000183615"/>
    </source>
</evidence>
<accession>A0A1J5TMC7</accession>
<dbReference type="NCBIfam" id="NF003282">
    <property type="entry name" value="PRK04282.1-1"/>
    <property type="match status" value="1"/>
</dbReference>
<dbReference type="InterPro" id="IPR036345">
    <property type="entry name" value="ExoRNase_PH_dom2_sf"/>
</dbReference>
<dbReference type="InterPro" id="IPR020568">
    <property type="entry name" value="Ribosomal_Su5_D2-typ_SF"/>
</dbReference>
<feature type="domain" description="Exoribonuclease phosphorolytic" evidence="4">
    <location>
        <begin position="31"/>
        <end position="166"/>
    </location>
</feature>
<dbReference type="InterPro" id="IPR001247">
    <property type="entry name" value="ExoRNase_PH_dom1"/>
</dbReference>
<feature type="domain" description="Exoribonuclease phosphorolytic" evidence="5">
    <location>
        <begin position="185"/>
        <end position="248"/>
    </location>
</feature>
<evidence type="ECO:0000256" key="2">
    <source>
        <dbReference type="ARBA" id="ARBA00022490"/>
    </source>
</evidence>
<dbReference type="AlphaFoldDB" id="A0A1J5TMC7"/>
<dbReference type="PANTHER" id="PTHR11097">
    <property type="entry name" value="EXOSOME COMPLEX EXONUCLEASE RIBOSOMAL RNA PROCESSING PROTEIN"/>
    <property type="match status" value="1"/>
</dbReference>
<organism evidence="6 7">
    <name type="scientific">Marine Group III euryarchaeote CG-Epi2</name>
    <dbReference type="NCBI Taxonomy" id="1888996"/>
    <lineage>
        <taxon>Archaea</taxon>
        <taxon>Methanobacteriati</taxon>
        <taxon>Thermoplasmatota</taxon>
        <taxon>Thermoplasmata</taxon>
        <taxon>Candidatus Thermoprofundales</taxon>
    </lineage>
</organism>
<evidence type="ECO:0000259" key="4">
    <source>
        <dbReference type="Pfam" id="PF01138"/>
    </source>
</evidence>
<proteinExistence type="predicted"/>
<evidence type="ECO:0008006" key="8">
    <source>
        <dbReference type="Google" id="ProtNLM"/>
    </source>
</evidence>
<evidence type="ECO:0000313" key="6">
    <source>
        <dbReference type="EMBL" id="OIR22106.1"/>
    </source>
</evidence>
<dbReference type="GO" id="GO:0035925">
    <property type="term" value="F:mRNA 3'-UTR AU-rich region binding"/>
    <property type="evidence" value="ECO:0007669"/>
    <property type="project" value="TreeGrafter"/>
</dbReference>
<dbReference type="PANTHER" id="PTHR11097:SF8">
    <property type="entry name" value="EXOSOME COMPLEX COMPONENT RRP42"/>
    <property type="match status" value="1"/>
</dbReference>
<comment type="caution">
    <text evidence="6">The sequence shown here is derived from an EMBL/GenBank/DDBJ whole genome shotgun (WGS) entry which is preliminary data.</text>
</comment>
<dbReference type="SUPFAM" id="SSF55666">
    <property type="entry name" value="Ribonuclease PH domain 2-like"/>
    <property type="match status" value="1"/>
</dbReference>
<dbReference type="Pfam" id="PF03725">
    <property type="entry name" value="RNase_PH_C"/>
    <property type="match status" value="1"/>
</dbReference>
<dbReference type="SUPFAM" id="SSF54211">
    <property type="entry name" value="Ribosomal protein S5 domain 2-like"/>
    <property type="match status" value="1"/>
</dbReference>
<sequence length="262" mass="28144">MSNDSVSNLMKGHMESLAKEGKRADGRGINEYRKVSIETGMINTAEGSSMVHLGKTKVLCGIKMLIGTPYGDSPGSGTMTTSTELAPLADQSFDPGPPREQSIELARVVDRGIRESRMIDFDGLCIEHGVKVWMVYIDLHILDNDGNLFDCCTLAAAAALSNAKIPNVQHGIADKDVKLPVTCWPISCTFGKLGDSVILDATSDEEGVMTARFTVAHDENGNLRAAQKGMNGAFTDAEIREAVKTARASDSVLREALKGIQE</sequence>
<dbReference type="EMBL" id="MIYZ01000023">
    <property type="protein sequence ID" value="OIR22106.1"/>
    <property type="molecule type" value="Genomic_DNA"/>
</dbReference>
<dbReference type="GO" id="GO:0016075">
    <property type="term" value="P:rRNA catabolic process"/>
    <property type="evidence" value="ECO:0007669"/>
    <property type="project" value="TreeGrafter"/>
</dbReference>
<protein>
    <recommendedName>
        <fullName evidence="8">Exosome complex component Rrp42</fullName>
    </recommendedName>
</protein>
<keyword evidence="3" id="KW-0271">Exosome</keyword>
<dbReference type="Pfam" id="PF01138">
    <property type="entry name" value="RNase_PH"/>
    <property type="match status" value="1"/>
</dbReference>
<reference evidence="6 7" key="1">
    <citation type="submission" date="2016-08" db="EMBL/GenBank/DDBJ databases">
        <title>New Insights into Marine Group III Euryarchaeota, from dark to light.</title>
        <authorList>
            <person name="Haro-Moreno J.M."/>
            <person name="Rodriguez-Valera F."/>
            <person name="Lopez-Garcia P."/>
            <person name="Moreira D."/>
            <person name="Martin-Cuadrado A.B."/>
        </authorList>
    </citation>
    <scope>NUCLEOTIDE SEQUENCE [LARGE SCALE GENOMIC DNA]</scope>
    <source>
        <strain evidence="6">CG-Epi2</strain>
    </source>
</reference>
<evidence type="ECO:0000256" key="3">
    <source>
        <dbReference type="ARBA" id="ARBA00022835"/>
    </source>
</evidence>
<dbReference type="InterPro" id="IPR027408">
    <property type="entry name" value="PNPase/RNase_PH_dom_sf"/>
</dbReference>
<dbReference type="GO" id="GO:0000177">
    <property type="term" value="C:cytoplasmic exosome (RNase complex)"/>
    <property type="evidence" value="ECO:0007669"/>
    <property type="project" value="TreeGrafter"/>
</dbReference>
<dbReference type="FunFam" id="3.30.230.70:FF:000017">
    <property type="entry name" value="Exosome complex component Rrp42"/>
    <property type="match status" value="1"/>
</dbReference>
<dbReference type="InterPro" id="IPR015847">
    <property type="entry name" value="ExoRNase_PH_dom2"/>
</dbReference>
<gene>
    <name evidence="6" type="ORF">BET99_01030</name>
</gene>
<evidence type="ECO:0000259" key="5">
    <source>
        <dbReference type="Pfam" id="PF03725"/>
    </source>
</evidence>
<evidence type="ECO:0000256" key="1">
    <source>
        <dbReference type="ARBA" id="ARBA00004496"/>
    </source>
</evidence>
<dbReference type="Proteomes" id="UP000183615">
    <property type="component" value="Unassembled WGS sequence"/>
</dbReference>
<dbReference type="Gene3D" id="3.30.230.70">
    <property type="entry name" value="GHMP Kinase, N-terminal domain"/>
    <property type="match status" value="1"/>
</dbReference>
<comment type="subcellular location">
    <subcellularLocation>
        <location evidence="1">Cytoplasm</location>
    </subcellularLocation>
</comment>
<dbReference type="InterPro" id="IPR050590">
    <property type="entry name" value="Exosome_comp_Rrp42_subfam"/>
</dbReference>
<keyword evidence="2" id="KW-0963">Cytoplasm</keyword>
<name>A0A1J5TMC7_9ARCH</name>